<dbReference type="InterPro" id="IPR011333">
    <property type="entry name" value="SKP1/BTB/POZ_sf"/>
</dbReference>
<dbReference type="SUPFAM" id="SSF50985">
    <property type="entry name" value="RCC1/BLIP-II"/>
    <property type="match status" value="1"/>
</dbReference>
<dbReference type="Pfam" id="PF00651">
    <property type="entry name" value="BTB"/>
    <property type="match status" value="1"/>
</dbReference>
<dbReference type="AlphaFoldDB" id="F0ZX15"/>
<dbReference type="SUPFAM" id="SSF54695">
    <property type="entry name" value="POZ domain"/>
    <property type="match status" value="1"/>
</dbReference>
<dbReference type="PROSITE" id="PS50012">
    <property type="entry name" value="RCC1_3"/>
    <property type="match status" value="3"/>
</dbReference>
<feature type="domain" description="BTB" evidence="3">
    <location>
        <begin position="529"/>
        <end position="601"/>
    </location>
</feature>
<sequence length="1052" mass="121167">MEEKINKKRESLLFKKVIELYESNSNIEEISQCLLDSLNQVKEKPTNDINDDNLLKIKIIFALGKIYLKFNYNIFKLIKIIEEELKKNFNVSLASMLYRCFYFKVIEEENEEKLKKQLKQSKMYSLHNFTKNLIDNIKKENIQDISMSKFSCVQTNLKITNNGERIDFEFNYENEIYANYNTTFDSFEKIHFKVPINLVSCGRYFITALDKNGLVWNWGAKHEPNSCGQSTPLFPLRFRGNVKSIATGFHHSLALTDNGDVYGWGSNNFGCLSNITRDGTFSHKIEHIEMPEEIIKIEAGGFNSAFISSSGLLYVLGRNDRLQLGFQDIPSTYPNIDGSKKVISFVPEISVSPSLLPHEFSSFISNPEFSDLHIEFDDPDQSKSETVYVHSVLLLSVLFENNSQLIENIKFLRDLSFKNNNNGVIKISFEKFLKLSPTTEKNQEIIKKILEQPLTEQKNQFIDFITFIYTNNTSRRNAEALLNFHCNLYKCKPLEAYLVDYFRYISPDSNLKIPDQLYSASYNSRDFFSDCVVVNSDGLSEIYCHKIILSRLPYFKKLITESSETNKDGLLKLVIENKEINSPQLTLIISFLYSDRIKLVSIPSDYITGNFILSLYQNSKVFEMKRFEEGLLKLVSQSVTDDNANALLNWSTLHKASPLTLFINAFLGRYLPPKHIESGREGLYKPMCPLPNERIIEVSVGQKLMVALTDDNKIYQLGYGSDLKKNTVNLIKIPSPDTSRKIIKVSCGSSHALAITEDYKVYGWGCGLEGQIVENKRKMFSEPELIINGDYSNMKAGFYSALFWNDLSTFPLNFNDEKSTNNNTDITKEFEGLNLDDKQITLEIYNPEPIPNNRLWYFKHLKQFKDITRIKQQNNIQPTLSIIKTNVSMLPPFLLKRYIQEKQSGDVESLSLFGFSKETLELLLSLKETTNQELKLRNLAIIQSINSGDQLIDLLFLSTSLGCINITSLIFQHLKNNLNLTDSVLLLSLIYNSNYTFQLSFLFNYLLGVLNHEKYKILKNNHLTRLIPNYLLNLIIQNNLSPQEILKKILRK</sequence>
<reference evidence="5" key="1">
    <citation type="journal article" date="2011" name="Genome Biol.">
        <title>Comparative genomics of the social amoebae Dictyostelium discoideum and Dictyostelium purpureum.</title>
        <authorList>
            <consortium name="US DOE Joint Genome Institute (JGI-PGF)"/>
            <person name="Sucgang R."/>
            <person name="Kuo A."/>
            <person name="Tian X."/>
            <person name="Salerno W."/>
            <person name="Parikh A."/>
            <person name="Feasley C.L."/>
            <person name="Dalin E."/>
            <person name="Tu H."/>
            <person name="Huang E."/>
            <person name="Barry K."/>
            <person name="Lindquist E."/>
            <person name="Shapiro H."/>
            <person name="Bruce D."/>
            <person name="Schmutz J."/>
            <person name="Salamov A."/>
            <person name="Fey P."/>
            <person name="Gaudet P."/>
            <person name="Anjard C."/>
            <person name="Babu M.M."/>
            <person name="Basu S."/>
            <person name="Bushmanova Y."/>
            <person name="van der Wel H."/>
            <person name="Katoh-Kurasawa M."/>
            <person name="Dinh C."/>
            <person name="Coutinho P.M."/>
            <person name="Saito T."/>
            <person name="Elias M."/>
            <person name="Schaap P."/>
            <person name="Kay R.R."/>
            <person name="Henrissat B."/>
            <person name="Eichinger L."/>
            <person name="Rivero F."/>
            <person name="Putnam N.H."/>
            <person name="West C.M."/>
            <person name="Loomis W.F."/>
            <person name="Chisholm R.L."/>
            <person name="Shaulsky G."/>
            <person name="Strassmann J.E."/>
            <person name="Queller D.C."/>
            <person name="Kuspa A."/>
            <person name="Grigoriev I.V."/>
        </authorList>
    </citation>
    <scope>NUCLEOTIDE SEQUENCE [LARGE SCALE GENOMIC DNA]</scope>
    <source>
        <strain evidence="5">QSDP1</strain>
    </source>
</reference>
<evidence type="ECO:0000256" key="1">
    <source>
        <dbReference type="ARBA" id="ARBA00022737"/>
    </source>
</evidence>
<evidence type="ECO:0000256" key="2">
    <source>
        <dbReference type="PROSITE-ProRule" id="PRU00235"/>
    </source>
</evidence>
<feature type="repeat" description="RCC1" evidence="2">
    <location>
        <begin position="259"/>
        <end position="310"/>
    </location>
</feature>
<dbReference type="VEuPathDB" id="AmoebaDB:DICPUDRAFT_156630"/>
<dbReference type="KEGG" id="dpp:DICPUDRAFT_156630"/>
<dbReference type="Pfam" id="PF13540">
    <property type="entry name" value="RCC1_2"/>
    <property type="match status" value="2"/>
</dbReference>
<dbReference type="GeneID" id="10505714"/>
<dbReference type="PROSITE" id="PS50097">
    <property type="entry name" value="BTB"/>
    <property type="match status" value="1"/>
</dbReference>
<keyword evidence="1" id="KW-0677">Repeat</keyword>
<evidence type="ECO:0000259" key="3">
    <source>
        <dbReference type="PROSITE" id="PS50097"/>
    </source>
</evidence>
<dbReference type="EMBL" id="GL871249">
    <property type="protein sequence ID" value="EGC31514.1"/>
    <property type="molecule type" value="Genomic_DNA"/>
</dbReference>
<dbReference type="InterPro" id="IPR009091">
    <property type="entry name" value="RCC1/BLIP-II"/>
</dbReference>
<dbReference type="RefSeq" id="XP_003291966.1">
    <property type="nucleotide sequence ID" value="XM_003291918.1"/>
</dbReference>
<gene>
    <name evidence="4" type="ORF">DICPUDRAFT_156630</name>
</gene>
<dbReference type="Gene3D" id="3.30.710.10">
    <property type="entry name" value="Potassium Channel Kv1.1, Chain A"/>
    <property type="match status" value="1"/>
</dbReference>
<keyword evidence="5" id="KW-1185">Reference proteome</keyword>
<dbReference type="STRING" id="5786.F0ZX15"/>
<dbReference type="InterPro" id="IPR000408">
    <property type="entry name" value="Reg_chr_condens"/>
</dbReference>
<evidence type="ECO:0000313" key="5">
    <source>
        <dbReference type="Proteomes" id="UP000001064"/>
    </source>
</evidence>
<proteinExistence type="predicted"/>
<organism evidence="4 5">
    <name type="scientific">Dictyostelium purpureum</name>
    <name type="common">Slime mold</name>
    <dbReference type="NCBI Taxonomy" id="5786"/>
    <lineage>
        <taxon>Eukaryota</taxon>
        <taxon>Amoebozoa</taxon>
        <taxon>Evosea</taxon>
        <taxon>Eumycetozoa</taxon>
        <taxon>Dictyostelia</taxon>
        <taxon>Dictyosteliales</taxon>
        <taxon>Dictyosteliaceae</taxon>
        <taxon>Dictyostelium</taxon>
    </lineage>
</organism>
<dbReference type="PANTHER" id="PTHR45622">
    <property type="entry name" value="UBIQUITIN-PROTEIN LIGASE E3A-RELATED"/>
    <property type="match status" value="1"/>
</dbReference>
<dbReference type="InterPro" id="IPR051709">
    <property type="entry name" value="Ub-ligase/GTPase-reg"/>
</dbReference>
<dbReference type="InParanoid" id="F0ZX15"/>
<dbReference type="FunCoup" id="F0ZX15">
    <property type="interactions" value="398"/>
</dbReference>
<accession>F0ZX15</accession>
<evidence type="ECO:0000313" key="4">
    <source>
        <dbReference type="EMBL" id="EGC31514.1"/>
    </source>
</evidence>
<dbReference type="OrthoDB" id="61110at2759"/>
<dbReference type="PANTHER" id="PTHR45622:SF70">
    <property type="entry name" value="SECRETION-REGULATING GUANINE NUCLEOTIDE EXCHANGE FACTOR"/>
    <property type="match status" value="1"/>
</dbReference>
<feature type="repeat" description="RCC1" evidence="2">
    <location>
        <begin position="702"/>
        <end position="758"/>
    </location>
</feature>
<dbReference type="InterPro" id="IPR000210">
    <property type="entry name" value="BTB/POZ_dom"/>
</dbReference>
<feature type="repeat" description="RCC1" evidence="2">
    <location>
        <begin position="213"/>
        <end position="258"/>
    </location>
</feature>
<protein>
    <recommendedName>
        <fullName evidence="3">BTB domain-containing protein</fullName>
    </recommendedName>
</protein>
<dbReference type="OMA" id="SSHWIAV"/>
<name>F0ZX15_DICPU</name>
<dbReference type="eggNOG" id="KOG1426">
    <property type="taxonomic scope" value="Eukaryota"/>
</dbReference>
<dbReference type="PROSITE" id="PS00626">
    <property type="entry name" value="RCC1_2"/>
    <property type="match status" value="2"/>
</dbReference>
<dbReference type="GO" id="GO:0005737">
    <property type="term" value="C:cytoplasm"/>
    <property type="evidence" value="ECO:0000318"/>
    <property type="project" value="GO_Central"/>
</dbReference>
<dbReference type="Proteomes" id="UP000001064">
    <property type="component" value="Unassembled WGS sequence"/>
</dbReference>
<dbReference type="Gene3D" id="2.130.10.30">
    <property type="entry name" value="Regulator of chromosome condensation 1/beta-lactamase-inhibitor protein II"/>
    <property type="match status" value="2"/>
</dbReference>
<dbReference type="CDD" id="cd18186">
    <property type="entry name" value="BTB_POZ_ZBTB_KLHL-like"/>
    <property type="match status" value="1"/>
</dbReference>